<dbReference type="Pfam" id="PF02861">
    <property type="entry name" value="Clp_N"/>
    <property type="match status" value="1"/>
</dbReference>
<keyword evidence="9" id="KW-1185">Reference proteome</keyword>
<comment type="caution">
    <text evidence="8">The sequence shown here is derived from an EMBL/GenBank/DDBJ whole genome shotgun (WGS) entry which is preliminary data.</text>
</comment>
<accession>A0A540VBP0</accession>
<dbReference type="SUPFAM" id="SSF52540">
    <property type="entry name" value="P-loop containing nucleoside triphosphate hydrolases"/>
    <property type="match status" value="2"/>
</dbReference>
<dbReference type="InParanoid" id="A0A540VBP0"/>
<dbReference type="Proteomes" id="UP000317371">
    <property type="component" value="Unassembled WGS sequence"/>
</dbReference>
<keyword evidence="1 5" id="KW-0677">Repeat</keyword>
<feature type="domain" description="Clp R" evidence="7">
    <location>
        <begin position="3"/>
        <end position="153"/>
    </location>
</feature>
<name>A0A540VBP0_9CHLR</name>
<evidence type="ECO:0000256" key="5">
    <source>
        <dbReference type="PROSITE-ProRule" id="PRU01251"/>
    </source>
</evidence>
<dbReference type="SUPFAM" id="SSF81923">
    <property type="entry name" value="Double Clp-N motif"/>
    <property type="match status" value="1"/>
</dbReference>
<dbReference type="InterPro" id="IPR027417">
    <property type="entry name" value="P-loop_NTPase"/>
</dbReference>
<dbReference type="CDD" id="cd19499">
    <property type="entry name" value="RecA-like_ClpB_Hsp104-like"/>
    <property type="match status" value="1"/>
</dbReference>
<evidence type="ECO:0000256" key="1">
    <source>
        <dbReference type="ARBA" id="ARBA00022737"/>
    </source>
</evidence>
<dbReference type="GO" id="GO:0005737">
    <property type="term" value="C:cytoplasm"/>
    <property type="evidence" value="ECO:0007669"/>
    <property type="project" value="TreeGrafter"/>
</dbReference>
<dbReference type="InterPro" id="IPR050130">
    <property type="entry name" value="ClpA_ClpB"/>
</dbReference>
<dbReference type="PANTHER" id="PTHR11638">
    <property type="entry name" value="ATP-DEPENDENT CLP PROTEASE"/>
    <property type="match status" value="1"/>
</dbReference>
<dbReference type="SMART" id="SM01086">
    <property type="entry name" value="ClpB_D2-small"/>
    <property type="match status" value="1"/>
</dbReference>
<dbReference type="FunFam" id="3.40.50.300:FF:000025">
    <property type="entry name" value="ATP-dependent Clp protease subunit"/>
    <property type="match status" value="1"/>
</dbReference>
<dbReference type="InterPro" id="IPR003959">
    <property type="entry name" value="ATPase_AAA_core"/>
</dbReference>
<dbReference type="SMART" id="SM00382">
    <property type="entry name" value="AAA"/>
    <property type="match status" value="2"/>
</dbReference>
<dbReference type="InterPro" id="IPR041546">
    <property type="entry name" value="ClpA/ClpB_AAA_lid"/>
</dbReference>
<dbReference type="CDD" id="cd00009">
    <property type="entry name" value="AAA"/>
    <property type="match status" value="1"/>
</dbReference>
<evidence type="ECO:0000256" key="6">
    <source>
        <dbReference type="SAM" id="Coils"/>
    </source>
</evidence>
<keyword evidence="3" id="KW-0067">ATP-binding</keyword>
<dbReference type="PROSITE" id="PS00870">
    <property type="entry name" value="CLPAB_1"/>
    <property type="match status" value="1"/>
</dbReference>
<dbReference type="PRINTS" id="PR00300">
    <property type="entry name" value="CLPPROTEASEA"/>
</dbReference>
<dbReference type="InterPro" id="IPR003593">
    <property type="entry name" value="AAA+_ATPase"/>
</dbReference>
<dbReference type="FunFam" id="3.40.50.300:FF:000010">
    <property type="entry name" value="Chaperone clpB 1, putative"/>
    <property type="match status" value="1"/>
</dbReference>
<dbReference type="Gene3D" id="3.40.50.300">
    <property type="entry name" value="P-loop containing nucleotide triphosphate hydrolases"/>
    <property type="match status" value="2"/>
</dbReference>
<evidence type="ECO:0000256" key="3">
    <source>
        <dbReference type="ARBA" id="ARBA00022840"/>
    </source>
</evidence>
<dbReference type="Gene3D" id="1.10.8.60">
    <property type="match status" value="2"/>
</dbReference>
<dbReference type="OrthoDB" id="9803641at2"/>
<feature type="coiled-coil region" evidence="6">
    <location>
        <begin position="438"/>
        <end position="465"/>
    </location>
</feature>
<dbReference type="InterPro" id="IPR019489">
    <property type="entry name" value="Clp_ATPase_C"/>
</dbReference>
<dbReference type="Pfam" id="PF17871">
    <property type="entry name" value="AAA_lid_9"/>
    <property type="match status" value="1"/>
</dbReference>
<dbReference type="InterPro" id="IPR001270">
    <property type="entry name" value="ClpA/B"/>
</dbReference>
<reference evidence="8 9" key="1">
    <citation type="submission" date="2019-06" db="EMBL/GenBank/DDBJ databases">
        <title>Genome sequence of Litorilinea aerophila BAA-2444.</title>
        <authorList>
            <person name="Maclea K.S."/>
            <person name="Maurais E.G."/>
            <person name="Iannazzi L.C."/>
        </authorList>
    </citation>
    <scope>NUCLEOTIDE SEQUENCE [LARGE SCALE GENOMIC DNA]</scope>
    <source>
        <strain evidence="8 9">ATCC BAA-2444</strain>
    </source>
</reference>
<dbReference type="Pfam" id="PF00004">
    <property type="entry name" value="AAA"/>
    <property type="match status" value="1"/>
</dbReference>
<evidence type="ECO:0000256" key="4">
    <source>
        <dbReference type="ARBA" id="ARBA00023186"/>
    </source>
</evidence>
<dbReference type="Gene3D" id="1.10.1780.10">
    <property type="entry name" value="Clp, N-terminal domain"/>
    <property type="match status" value="1"/>
</dbReference>
<dbReference type="PROSITE" id="PS51903">
    <property type="entry name" value="CLP_R"/>
    <property type="match status" value="1"/>
</dbReference>
<keyword evidence="2" id="KW-0547">Nucleotide-binding</keyword>
<proteinExistence type="predicted"/>
<dbReference type="Gene3D" id="4.10.860.10">
    <property type="entry name" value="UVR domain"/>
    <property type="match status" value="1"/>
</dbReference>
<evidence type="ECO:0000313" key="9">
    <source>
        <dbReference type="Proteomes" id="UP000317371"/>
    </source>
</evidence>
<dbReference type="InterPro" id="IPR018368">
    <property type="entry name" value="ClpA/B_CS1"/>
</dbReference>
<dbReference type="AlphaFoldDB" id="A0A540VBP0"/>
<dbReference type="EMBL" id="VIGC01000027">
    <property type="protein sequence ID" value="TQE94175.1"/>
    <property type="molecule type" value="Genomic_DNA"/>
</dbReference>
<evidence type="ECO:0000256" key="2">
    <source>
        <dbReference type="ARBA" id="ARBA00022741"/>
    </source>
</evidence>
<keyword evidence="6" id="KW-0175">Coiled coil</keyword>
<dbReference type="GO" id="GO:0005524">
    <property type="term" value="F:ATP binding"/>
    <property type="evidence" value="ECO:0007669"/>
    <property type="project" value="UniProtKB-KW"/>
</dbReference>
<evidence type="ECO:0000259" key="7">
    <source>
        <dbReference type="PROSITE" id="PS51903"/>
    </source>
</evidence>
<dbReference type="InterPro" id="IPR004176">
    <property type="entry name" value="Clp_R_N"/>
</dbReference>
<dbReference type="RefSeq" id="WP_141611602.1">
    <property type="nucleotide sequence ID" value="NZ_VIGC02000027.1"/>
</dbReference>
<dbReference type="Pfam" id="PF10431">
    <property type="entry name" value="ClpB_D2-small"/>
    <property type="match status" value="1"/>
</dbReference>
<dbReference type="GO" id="GO:0034605">
    <property type="term" value="P:cellular response to heat"/>
    <property type="evidence" value="ECO:0007669"/>
    <property type="project" value="TreeGrafter"/>
</dbReference>
<sequence length="831" mass="94028">MRFDRFTEKAQEAAMRAYEILQRYKHTQVDTEHVFLALLEQSDGAVPQILEKLEVPVDLVARKLEAVLESAPKASFNPYGGVPTAQVFITPRLKRVMDVANEEAKKLQDDYISTEHIFLGIASERNTPSANILREAGVTKEQIYSAIETIRNGQRVTEPTAESKYRILEKYGRDLTEAAREGKLDPVIGRDAEILRVLQVLCRRTKNNPVLIGEAGVGKTAIVEGLAQKIVSNDVPEPLMGKRVISLDLGAMLAGTRFRGEFEERLKAAIEEVQRSEGEIILFIDELHTVVGAGNAAGALDASNMLKPALARGELQCIGATTLDEYRQHIEKDAALERRFAPVYVDEPNVEESIEILRGLRHRYEEHHHVVFDDEALVQAVKLSHRYVTDRRLPDKAIDLIDEAAAKLRVAIYSMPPRLKEMKARLEKLIADEEAAWAERDYENAAQYKTERVRLEEQYNQEVARWREEAGLDERVDANDIAQIVSSWTGIPVTAMLQTEAEKLLNMEEILKQRIVGQEKAIQAVSDAIRRARSGLKDPRRPIGTFLFLGPTGVGKTELAKALAGFLFDDDEALLRIDMSEYREPHTVSRLFGAPPGYVGYDQGGQLTEQVRRRPYQVILFDEVEKAHPEVWNSLLQIMDDGRLTDGQGRTVDFRNTVVIMTSNVGAEVVKRGPLGFATPEFDEKQYAQGEYSNQLKRLFRPEFLNRIDEIIVFESLTQPQIRQIVMLLMNDIRKRMEELGFTVELTEAAANHLAEVGYDPTYGARPLRRLLQRRVENELSKRLLKGEYRTGDHVVVDYDPNLEGENKLTFTRVEQAPIPVELPMSTQDQA</sequence>
<dbReference type="Pfam" id="PF07724">
    <property type="entry name" value="AAA_2"/>
    <property type="match status" value="1"/>
</dbReference>
<keyword evidence="4" id="KW-0143">Chaperone</keyword>
<organism evidence="8 9">
    <name type="scientific">Litorilinea aerophila</name>
    <dbReference type="NCBI Taxonomy" id="1204385"/>
    <lineage>
        <taxon>Bacteria</taxon>
        <taxon>Bacillati</taxon>
        <taxon>Chloroflexota</taxon>
        <taxon>Caldilineae</taxon>
        <taxon>Caldilineales</taxon>
        <taxon>Caldilineaceae</taxon>
        <taxon>Litorilinea</taxon>
    </lineage>
</organism>
<dbReference type="GO" id="GO:0016887">
    <property type="term" value="F:ATP hydrolysis activity"/>
    <property type="evidence" value="ECO:0007669"/>
    <property type="project" value="InterPro"/>
</dbReference>
<dbReference type="PANTHER" id="PTHR11638:SF18">
    <property type="entry name" value="HEAT SHOCK PROTEIN 104"/>
    <property type="match status" value="1"/>
</dbReference>
<evidence type="ECO:0000313" key="8">
    <source>
        <dbReference type="EMBL" id="TQE94175.1"/>
    </source>
</evidence>
<gene>
    <name evidence="8" type="ORF">FKZ61_18125</name>
</gene>
<protein>
    <submittedName>
        <fullName evidence="8">AAA family ATPase</fullName>
    </submittedName>
</protein>
<dbReference type="InterPro" id="IPR036628">
    <property type="entry name" value="Clp_N_dom_sf"/>
</dbReference>